<dbReference type="EMBL" id="VZOK01000021">
    <property type="protein sequence ID" value="KAB0637270.1"/>
    <property type="molecule type" value="Genomic_DNA"/>
</dbReference>
<accession>A0A6L3MWP7</accession>
<dbReference type="RefSeq" id="WP_060080916.1">
    <property type="nucleotide sequence ID" value="NZ_CABVPM010000031.1"/>
</dbReference>
<proteinExistence type="predicted"/>
<comment type="caution">
    <text evidence="2">The sequence shown here is derived from an EMBL/GenBank/DDBJ whole genome shotgun (WGS) entry which is preliminary data.</text>
</comment>
<protein>
    <submittedName>
        <fullName evidence="2">Uncharacterized protein</fullName>
    </submittedName>
</protein>
<evidence type="ECO:0000313" key="3">
    <source>
        <dbReference type="Proteomes" id="UP000473470"/>
    </source>
</evidence>
<dbReference type="Proteomes" id="UP000473470">
    <property type="component" value="Unassembled WGS sequence"/>
</dbReference>
<dbReference type="AlphaFoldDB" id="A0A6L3MWP7"/>
<evidence type="ECO:0000313" key="2">
    <source>
        <dbReference type="EMBL" id="KAB0637270.1"/>
    </source>
</evidence>
<name>A0A6L3MWP7_9BURK</name>
<gene>
    <name evidence="2" type="ORF">F7R25_16025</name>
</gene>
<feature type="region of interest" description="Disordered" evidence="1">
    <location>
        <begin position="68"/>
        <end position="101"/>
    </location>
</feature>
<organism evidence="2 3">
    <name type="scientific">Burkholderia stagnalis</name>
    <dbReference type="NCBI Taxonomy" id="1503054"/>
    <lineage>
        <taxon>Bacteria</taxon>
        <taxon>Pseudomonadati</taxon>
        <taxon>Pseudomonadota</taxon>
        <taxon>Betaproteobacteria</taxon>
        <taxon>Burkholderiales</taxon>
        <taxon>Burkholderiaceae</taxon>
        <taxon>Burkholderia</taxon>
        <taxon>Burkholderia cepacia complex</taxon>
    </lineage>
</organism>
<evidence type="ECO:0000256" key="1">
    <source>
        <dbReference type="SAM" id="MobiDB-lite"/>
    </source>
</evidence>
<reference evidence="2 3" key="1">
    <citation type="submission" date="2019-09" db="EMBL/GenBank/DDBJ databases">
        <title>Draft genome sequences of 48 bacterial type strains from the CCUG.</title>
        <authorList>
            <person name="Tunovic T."/>
            <person name="Pineiro-Iglesias B."/>
            <person name="Unosson C."/>
            <person name="Inganas E."/>
            <person name="Ohlen M."/>
            <person name="Cardew S."/>
            <person name="Jensie-Markopoulos S."/>
            <person name="Salva-Serra F."/>
            <person name="Jaen-Luchoro D."/>
            <person name="Karlsson R."/>
            <person name="Svensson-Stadler L."/>
            <person name="Chun J."/>
            <person name="Moore E."/>
        </authorList>
    </citation>
    <scope>NUCLEOTIDE SEQUENCE [LARGE SCALE GENOMIC DNA]</scope>
    <source>
        <strain evidence="2 3">CCUG 65686</strain>
    </source>
</reference>
<sequence length="101" mass="11219">MRVKPKKQVIGTAKCHCCERDIPVKRNELGTLDMSCQWCDQTNYAKEGTEAHRLLMKRVTLFEAGPVVEPAAGEPTPVPVTQETPARHGARSVFDLMAGRK</sequence>